<dbReference type="PANTHER" id="PTHR48090">
    <property type="entry name" value="UNDECAPRENYL-PHOSPHATE 4-DEOXY-4-FORMAMIDO-L-ARABINOSE TRANSFERASE-RELATED"/>
    <property type="match status" value="1"/>
</dbReference>
<evidence type="ECO:0000256" key="5">
    <source>
        <dbReference type="ARBA" id="ARBA00022842"/>
    </source>
</evidence>
<comment type="cofactor">
    <cofactor evidence="1">
        <name>Mg(2+)</name>
        <dbReference type="ChEBI" id="CHEBI:18420"/>
    </cofactor>
</comment>
<dbReference type="Pfam" id="PF00535">
    <property type="entry name" value="Glycos_transf_2"/>
    <property type="match status" value="1"/>
</dbReference>
<gene>
    <name evidence="7" type="ORF">ENK44_07750</name>
</gene>
<feature type="domain" description="Glycosyltransferase 2-like" evidence="6">
    <location>
        <begin position="22"/>
        <end position="192"/>
    </location>
</feature>
<dbReference type="SUPFAM" id="SSF53448">
    <property type="entry name" value="Nucleotide-diphospho-sugar transferases"/>
    <property type="match status" value="1"/>
</dbReference>
<dbReference type="Gene3D" id="3.90.550.10">
    <property type="entry name" value="Spore Coat Polysaccharide Biosynthesis Protein SpsA, Chain A"/>
    <property type="match status" value="1"/>
</dbReference>
<protein>
    <submittedName>
        <fullName evidence="7">Glycosyltransferase</fullName>
    </submittedName>
</protein>
<name>A0A7V4WVN2_CALAY</name>
<evidence type="ECO:0000256" key="2">
    <source>
        <dbReference type="ARBA" id="ARBA00006739"/>
    </source>
</evidence>
<comment type="caution">
    <text evidence="7">The sequence shown here is derived from an EMBL/GenBank/DDBJ whole genome shotgun (WGS) entry which is preliminary data.</text>
</comment>
<accession>A0A7V4WVN2</accession>
<organism evidence="7">
    <name type="scientific">Caldithrix abyssi</name>
    <dbReference type="NCBI Taxonomy" id="187145"/>
    <lineage>
        <taxon>Bacteria</taxon>
        <taxon>Pseudomonadati</taxon>
        <taxon>Calditrichota</taxon>
        <taxon>Calditrichia</taxon>
        <taxon>Calditrichales</taxon>
        <taxon>Calditrichaceae</taxon>
        <taxon>Caldithrix</taxon>
    </lineage>
</organism>
<dbReference type="AlphaFoldDB" id="A0A7V4WVN2"/>
<evidence type="ECO:0000256" key="3">
    <source>
        <dbReference type="ARBA" id="ARBA00022676"/>
    </source>
</evidence>
<evidence type="ECO:0000256" key="4">
    <source>
        <dbReference type="ARBA" id="ARBA00022679"/>
    </source>
</evidence>
<sequence length="418" mass="47635">MEDAKKAIIKNPNNVTSADIIVGIPSYNEADNIAYPTDVASRGLEEFFGGMKSVIINVDNHSPDGTGEIFLKTPTKVPKVYISTPPHVRGKGNNFRNLFRAAVELGAKAIIVVDADLKSITPNWIRYLGEPLLGRFDYVTPIYVRHKYDGTITNHIAYPMLRTLFGLRVRQPIGGDFGFSGRLARAFLNEKLWNNKIAHFGIDIWMTTIAIARQFNVCQAFLGTPKIHKPKDPAADLTSMFTQVVSTIFDLMIEFEYLWMDTANSRPSSIFGFGLGVDEKPPAVDVNTQALFDSFKKGMEQHKELCGKILPLPDCTEIQKYAKISNKDQFYYSSSLWARILFDFAIAYRNGELDKDELVEALIPFYHSRVLSFVNKTRDSEIRESEEYLENIMRVFEKEKYYLIERWQNTGNGRVFFK</sequence>
<dbReference type="GO" id="GO:0016757">
    <property type="term" value="F:glycosyltransferase activity"/>
    <property type="evidence" value="ECO:0007669"/>
    <property type="project" value="UniProtKB-KW"/>
</dbReference>
<evidence type="ECO:0000313" key="7">
    <source>
        <dbReference type="EMBL" id="HGY55576.1"/>
    </source>
</evidence>
<comment type="similarity">
    <text evidence="2">Belongs to the glycosyltransferase 2 family.</text>
</comment>
<dbReference type="InterPro" id="IPR050256">
    <property type="entry name" value="Glycosyltransferase_2"/>
</dbReference>
<keyword evidence="4" id="KW-0808">Transferase</keyword>
<keyword evidence="3" id="KW-0328">Glycosyltransferase</keyword>
<dbReference type="InterPro" id="IPR029044">
    <property type="entry name" value="Nucleotide-diphossugar_trans"/>
</dbReference>
<dbReference type="InterPro" id="IPR001173">
    <property type="entry name" value="Glyco_trans_2-like"/>
</dbReference>
<reference evidence="7" key="1">
    <citation type="journal article" date="2020" name="mSystems">
        <title>Genome- and Community-Level Interaction Insights into Carbon Utilization and Element Cycling Functions of Hydrothermarchaeota in Hydrothermal Sediment.</title>
        <authorList>
            <person name="Zhou Z."/>
            <person name="Liu Y."/>
            <person name="Xu W."/>
            <person name="Pan J."/>
            <person name="Luo Z.H."/>
            <person name="Li M."/>
        </authorList>
    </citation>
    <scope>NUCLEOTIDE SEQUENCE [LARGE SCALE GENOMIC DNA]</scope>
    <source>
        <strain evidence="7">HyVt-577</strain>
    </source>
</reference>
<proteinExistence type="inferred from homology"/>
<evidence type="ECO:0000259" key="6">
    <source>
        <dbReference type="Pfam" id="PF00535"/>
    </source>
</evidence>
<dbReference type="EMBL" id="DRQG01000072">
    <property type="protein sequence ID" value="HGY55576.1"/>
    <property type="molecule type" value="Genomic_DNA"/>
</dbReference>
<evidence type="ECO:0000256" key="1">
    <source>
        <dbReference type="ARBA" id="ARBA00001946"/>
    </source>
</evidence>
<dbReference type="PANTHER" id="PTHR48090:SF10">
    <property type="entry name" value="GLUCOSYL-3-PHOSPHOGLYCERATE SYNTHASE"/>
    <property type="match status" value="1"/>
</dbReference>
<dbReference type="Proteomes" id="UP000885779">
    <property type="component" value="Unassembled WGS sequence"/>
</dbReference>
<keyword evidence="5" id="KW-0460">Magnesium</keyword>